<gene>
    <name evidence="1" type="ORF">B0H17DRAFT_1197656</name>
</gene>
<proteinExistence type="predicted"/>
<keyword evidence="2" id="KW-1185">Reference proteome</keyword>
<protein>
    <recommendedName>
        <fullName evidence="3">F-box domain-containing protein</fullName>
    </recommendedName>
</protein>
<dbReference type="Gene3D" id="3.80.10.10">
    <property type="entry name" value="Ribonuclease Inhibitor"/>
    <property type="match status" value="1"/>
</dbReference>
<name>A0AAD7DQE7_MYCRO</name>
<evidence type="ECO:0008006" key="3">
    <source>
        <dbReference type="Google" id="ProtNLM"/>
    </source>
</evidence>
<organism evidence="1 2">
    <name type="scientific">Mycena rosella</name>
    <name type="common">Pink bonnet</name>
    <name type="synonym">Agaricus rosellus</name>
    <dbReference type="NCBI Taxonomy" id="1033263"/>
    <lineage>
        <taxon>Eukaryota</taxon>
        <taxon>Fungi</taxon>
        <taxon>Dikarya</taxon>
        <taxon>Basidiomycota</taxon>
        <taxon>Agaricomycotina</taxon>
        <taxon>Agaricomycetes</taxon>
        <taxon>Agaricomycetidae</taxon>
        <taxon>Agaricales</taxon>
        <taxon>Marasmiineae</taxon>
        <taxon>Mycenaceae</taxon>
        <taxon>Mycena</taxon>
    </lineage>
</organism>
<comment type="caution">
    <text evidence="1">The sequence shown here is derived from an EMBL/GenBank/DDBJ whole genome shotgun (WGS) entry which is preliminary data.</text>
</comment>
<evidence type="ECO:0000313" key="1">
    <source>
        <dbReference type="EMBL" id="KAJ7697265.1"/>
    </source>
</evidence>
<dbReference type="EMBL" id="JARKIE010000031">
    <property type="protein sequence ID" value="KAJ7697265.1"/>
    <property type="molecule type" value="Genomic_DNA"/>
</dbReference>
<dbReference type="InterPro" id="IPR032675">
    <property type="entry name" value="LRR_dom_sf"/>
</dbReference>
<reference evidence="1" key="1">
    <citation type="submission" date="2023-03" db="EMBL/GenBank/DDBJ databases">
        <title>Massive genome expansion in bonnet fungi (Mycena s.s.) driven by repeated elements and novel gene families across ecological guilds.</title>
        <authorList>
            <consortium name="Lawrence Berkeley National Laboratory"/>
            <person name="Harder C.B."/>
            <person name="Miyauchi S."/>
            <person name="Viragh M."/>
            <person name="Kuo A."/>
            <person name="Thoen E."/>
            <person name="Andreopoulos B."/>
            <person name="Lu D."/>
            <person name="Skrede I."/>
            <person name="Drula E."/>
            <person name="Henrissat B."/>
            <person name="Morin E."/>
            <person name="Kohler A."/>
            <person name="Barry K."/>
            <person name="LaButti K."/>
            <person name="Morin E."/>
            <person name="Salamov A."/>
            <person name="Lipzen A."/>
            <person name="Mereny Z."/>
            <person name="Hegedus B."/>
            <person name="Baldrian P."/>
            <person name="Stursova M."/>
            <person name="Weitz H."/>
            <person name="Taylor A."/>
            <person name="Grigoriev I.V."/>
            <person name="Nagy L.G."/>
            <person name="Martin F."/>
            <person name="Kauserud H."/>
        </authorList>
    </citation>
    <scope>NUCLEOTIDE SEQUENCE</scope>
    <source>
        <strain evidence="1">CBHHK067</strain>
    </source>
</reference>
<evidence type="ECO:0000313" key="2">
    <source>
        <dbReference type="Proteomes" id="UP001221757"/>
    </source>
</evidence>
<dbReference type="Proteomes" id="UP001221757">
    <property type="component" value="Unassembled WGS sequence"/>
</dbReference>
<dbReference type="AlphaFoldDB" id="A0AAD7DQE7"/>
<accession>A0AAD7DQE7</accession>
<sequence length="620" mass="69539">MPHHQAGVQADVAVLSSQQLPKRPMRMSPPLRLPVINLASGLRQPCKRAGCIFARFTIAVGGYMETYPVEDFRDRQAHKSKDGGNAMMMARTSTIQTIEMHRALQIPELVELVFSCIPRSDLALLARTCKKFQEPALDNVWNYQSTFAYILGCMPEDLWDSPVHSVPVDELDVVRPIVPLDWDRPLFYLSRVRTLDLDFTEDLPSEELFQTLVLCLPEEHLFPNLRSLAWMVSDPALFPYIRILLGPRLTKLDTKLTASMPHLSLIPTIAVKCPCLTDAGIYWDEPPLDIHQFLRQTTSLFVQTLTRIETLRVNDLDQAAFEHLASLSTLKSLTLENLDYFPRVTSPPRLSDTPRFSALHRLEIWPGNLEVAIALIRALSGSPVASLDMTILVSPALAAISSLYRSVADSFHATLREIRIYACDPDDVVMFLTSPPEEYRIPADVLRLWFCFQNLTEIWLQYYGGFDLDDGLVLEMARAWPHLQSINIMPSSPTPVPRRVTVGGLSVFAHYCPDLVLVGIEVDATIIPAPGHQHPHTKLEVLNVGYSPIADPSTVADFIFGIFPAIAEIRATNKIRVDANGEHTDTALDFSRRWSTVGDEFAQKRRTLSKGDDSALAQLV</sequence>